<gene>
    <name evidence="1" type="ORF">Solumvirus1_60</name>
</gene>
<reference evidence="1" key="1">
    <citation type="submission" date="2018-10" db="EMBL/GenBank/DDBJ databases">
        <title>Hidden diversity of soil giant viruses.</title>
        <authorList>
            <person name="Schulz F."/>
            <person name="Alteio L."/>
            <person name="Goudeau D."/>
            <person name="Ryan E.M."/>
            <person name="Malmstrom R.R."/>
            <person name="Blanchard J."/>
            <person name="Woyke T."/>
        </authorList>
    </citation>
    <scope>NUCLEOTIDE SEQUENCE</scope>
    <source>
        <strain evidence="1">SMV1</strain>
    </source>
</reference>
<protein>
    <submittedName>
        <fullName evidence="1">Uncharacterized protein</fullName>
    </submittedName>
</protein>
<dbReference type="EMBL" id="MK072498">
    <property type="protein sequence ID" value="AYV86185.1"/>
    <property type="molecule type" value="Genomic_DNA"/>
</dbReference>
<name>A0A3G5AG51_9VIRU</name>
<proteinExistence type="predicted"/>
<sequence>MTDIEELIILIDKKDKYLEELSEYILKDIVIYVYEYLTFTIPRKHNGDFCSVVFPGQLSIPVDNLEVVGSTKSTCDPEVMSFFIHNRLIKLLTLITQEKKRIYLSSYRRGHDCEEESIGDYLFIPLNDSTKNGDLLTGTLTISQLEAVDSYDKCVQWMFIGELKDYKIQRVDKLK</sequence>
<evidence type="ECO:0000313" key="1">
    <source>
        <dbReference type="EMBL" id="AYV86185.1"/>
    </source>
</evidence>
<organism evidence="1">
    <name type="scientific">Solumvirus sp</name>
    <dbReference type="NCBI Taxonomy" id="2487773"/>
    <lineage>
        <taxon>Viruses</taxon>
        <taxon>Pithoviruses</taxon>
    </lineage>
</organism>
<accession>A0A3G5AG51</accession>